<sequence length="112" mass="12528">MEKNQAYKAMQRPKHGSSAGPEDMEDAMVMQRSKVKSWDCSSSSSSSSDSDSSSSSESSSSDDEEKGSRILKSKSRRKKKKKSKSTKIRAQQADEVLSEDLMVCMYVCMYVY</sequence>
<evidence type="ECO:0000256" key="1">
    <source>
        <dbReference type="SAM" id="MobiDB-lite"/>
    </source>
</evidence>
<gene>
    <name evidence="2" type="ORF">E1A91_A02G010400v1</name>
</gene>
<feature type="compositionally biased region" description="Basic residues" evidence="1">
    <location>
        <begin position="69"/>
        <end position="87"/>
    </location>
</feature>
<organism evidence="2 3">
    <name type="scientific">Gossypium mustelinum</name>
    <name type="common">Cotton</name>
    <name type="synonym">Gossypium caicoense</name>
    <dbReference type="NCBI Taxonomy" id="34275"/>
    <lineage>
        <taxon>Eukaryota</taxon>
        <taxon>Viridiplantae</taxon>
        <taxon>Streptophyta</taxon>
        <taxon>Embryophyta</taxon>
        <taxon>Tracheophyta</taxon>
        <taxon>Spermatophyta</taxon>
        <taxon>Magnoliopsida</taxon>
        <taxon>eudicotyledons</taxon>
        <taxon>Gunneridae</taxon>
        <taxon>Pentapetalae</taxon>
        <taxon>rosids</taxon>
        <taxon>malvids</taxon>
        <taxon>Malvales</taxon>
        <taxon>Malvaceae</taxon>
        <taxon>Malvoideae</taxon>
        <taxon>Gossypium</taxon>
    </lineage>
</organism>
<dbReference type="AlphaFoldDB" id="A0A5D3A074"/>
<keyword evidence="3" id="KW-1185">Reference proteome</keyword>
<dbReference type="EMBL" id="CM017637">
    <property type="protein sequence ID" value="TYJ44817.1"/>
    <property type="molecule type" value="Genomic_DNA"/>
</dbReference>
<dbReference type="Proteomes" id="UP000323597">
    <property type="component" value="Chromosome A02"/>
</dbReference>
<accession>A0A5D3A074</accession>
<proteinExistence type="predicted"/>
<evidence type="ECO:0000313" key="3">
    <source>
        <dbReference type="Proteomes" id="UP000323597"/>
    </source>
</evidence>
<feature type="region of interest" description="Disordered" evidence="1">
    <location>
        <begin position="1"/>
        <end position="93"/>
    </location>
</feature>
<feature type="compositionally biased region" description="Low complexity" evidence="1">
    <location>
        <begin position="41"/>
        <end position="59"/>
    </location>
</feature>
<reference evidence="2 3" key="1">
    <citation type="submission" date="2019-07" db="EMBL/GenBank/DDBJ databases">
        <title>WGS assembly of Gossypium mustelinum.</title>
        <authorList>
            <person name="Chen Z.J."/>
            <person name="Sreedasyam A."/>
            <person name="Ando A."/>
            <person name="Song Q."/>
            <person name="De L."/>
            <person name="Hulse-Kemp A."/>
            <person name="Ding M."/>
            <person name="Ye W."/>
            <person name="Kirkbride R."/>
            <person name="Jenkins J."/>
            <person name="Plott C."/>
            <person name="Lovell J."/>
            <person name="Lin Y.-M."/>
            <person name="Vaughn R."/>
            <person name="Liu B."/>
            <person name="Li W."/>
            <person name="Simpson S."/>
            <person name="Scheffler B."/>
            <person name="Saski C."/>
            <person name="Grover C."/>
            <person name="Hu G."/>
            <person name="Conover J."/>
            <person name="Carlson J."/>
            <person name="Shu S."/>
            <person name="Boston L."/>
            <person name="Williams M."/>
            <person name="Peterson D."/>
            <person name="Mcgee K."/>
            <person name="Jones D."/>
            <person name="Wendel J."/>
            <person name="Stelly D."/>
            <person name="Grimwood J."/>
            <person name="Schmutz J."/>
        </authorList>
    </citation>
    <scope>NUCLEOTIDE SEQUENCE [LARGE SCALE GENOMIC DNA]</scope>
    <source>
        <strain evidence="2">1408120.09</strain>
    </source>
</reference>
<protein>
    <submittedName>
        <fullName evidence="2">Uncharacterized protein</fullName>
    </submittedName>
</protein>
<name>A0A5D3A074_GOSMU</name>
<evidence type="ECO:0000313" key="2">
    <source>
        <dbReference type="EMBL" id="TYJ44817.1"/>
    </source>
</evidence>